<protein>
    <submittedName>
        <fullName evidence="2">Uncharacterized protein</fullName>
    </submittedName>
</protein>
<reference evidence="2 3" key="1">
    <citation type="journal article" date="2017" name="Nat. Ecol. Evol.">
        <title>Scallop genome provides insights into evolution of bilaterian karyotype and development.</title>
        <authorList>
            <person name="Wang S."/>
            <person name="Zhang J."/>
            <person name="Jiao W."/>
            <person name="Li J."/>
            <person name="Xun X."/>
            <person name="Sun Y."/>
            <person name="Guo X."/>
            <person name="Huan P."/>
            <person name="Dong B."/>
            <person name="Zhang L."/>
            <person name="Hu X."/>
            <person name="Sun X."/>
            <person name="Wang J."/>
            <person name="Zhao C."/>
            <person name="Wang Y."/>
            <person name="Wang D."/>
            <person name="Huang X."/>
            <person name="Wang R."/>
            <person name="Lv J."/>
            <person name="Li Y."/>
            <person name="Zhang Z."/>
            <person name="Liu B."/>
            <person name="Lu W."/>
            <person name="Hui Y."/>
            <person name="Liang J."/>
            <person name="Zhou Z."/>
            <person name="Hou R."/>
            <person name="Li X."/>
            <person name="Liu Y."/>
            <person name="Li H."/>
            <person name="Ning X."/>
            <person name="Lin Y."/>
            <person name="Zhao L."/>
            <person name="Xing Q."/>
            <person name="Dou J."/>
            <person name="Li Y."/>
            <person name="Mao J."/>
            <person name="Guo H."/>
            <person name="Dou H."/>
            <person name="Li T."/>
            <person name="Mu C."/>
            <person name="Jiang W."/>
            <person name="Fu Q."/>
            <person name="Fu X."/>
            <person name="Miao Y."/>
            <person name="Liu J."/>
            <person name="Yu Q."/>
            <person name="Li R."/>
            <person name="Liao H."/>
            <person name="Li X."/>
            <person name="Kong Y."/>
            <person name="Jiang Z."/>
            <person name="Chourrout D."/>
            <person name="Li R."/>
            <person name="Bao Z."/>
        </authorList>
    </citation>
    <scope>NUCLEOTIDE SEQUENCE [LARGE SCALE GENOMIC DNA]</scope>
    <source>
        <strain evidence="2 3">PY_sf001</strain>
    </source>
</reference>
<evidence type="ECO:0000313" key="2">
    <source>
        <dbReference type="EMBL" id="OWF47551.1"/>
    </source>
</evidence>
<proteinExistence type="predicted"/>
<dbReference type="STRING" id="6573.A0A210QG09"/>
<sequence length="227" mass="25665">MSTQRGNVKKGAQKYKNKNAFKNDLHDRTPQMELIKKVQVTGACQRCTDVIEWKIKYRKFKPLTTAKKCTKCLEKTVKKSYFIICVPCMKKLQVCGKCGQKKEVTEVPGLSEAEQMSQQSQLEAELEHLTERQRRQFFRLQASGKSTSEALKKLREGNGDDGFCVSDEGSDGEDDDDDADEDEDADLLDGTKTVEKSCDKDIVDISDMNKLKIETQTSTDCGKLKDK</sequence>
<accession>A0A210QG09</accession>
<dbReference type="OrthoDB" id="250548at2759"/>
<feature type="region of interest" description="Disordered" evidence="1">
    <location>
        <begin position="155"/>
        <end position="193"/>
    </location>
</feature>
<evidence type="ECO:0000313" key="3">
    <source>
        <dbReference type="Proteomes" id="UP000242188"/>
    </source>
</evidence>
<name>A0A210QG09_MIZYE</name>
<dbReference type="Proteomes" id="UP000242188">
    <property type="component" value="Unassembled WGS sequence"/>
</dbReference>
<dbReference type="EMBL" id="NEDP02003864">
    <property type="protein sequence ID" value="OWF47551.1"/>
    <property type="molecule type" value="Genomic_DNA"/>
</dbReference>
<dbReference type="Pfam" id="PF10217">
    <property type="entry name" value="DUF2039"/>
    <property type="match status" value="1"/>
</dbReference>
<evidence type="ECO:0000256" key="1">
    <source>
        <dbReference type="SAM" id="MobiDB-lite"/>
    </source>
</evidence>
<feature type="compositionally biased region" description="Acidic residues" evidence="1">
    <location>
        <begin position="168"/>
        <end position="187"/>
    </location>
</feature>
<organism evidence="2 3">
    <name type="scientific">Mizuhopecten yessoensis</name>
    <name type="common">Japanese scallop</name>
    <name type="synonym">Patinopecten yessoensis</name>
    <dbReference type="NCBI Taxonomy" id="6573"/>
    <lineage>
        <taxon>Eukaryota</taxon>
        <taxon>Metazoa</taxon>
        <taxon>Spiralia</taxon>
        <taxon>Lophotrochozoa</taxon>
        <taxon>Mollusca</taxon>
        <taxon>Bivalvia</taxon>
        <taxon>Autobranchia</taxon>
        <taxon>Pteriomorphia</taxon>
        <taxon>Pectinida</taxon>
        <taxon>Pectinoidea</taxon>
        <taxon>Pectinidae</taxon>
        <taxon>Mizuhopecten</taxon>
    </lineage>
</organism>
<dbReference type="PANTHER" id="PTHR22876">
    <property type="entry name" value="ZGC:101016"/>
    <property type="match status" value="1"/>
</dbReference>
<dbReference type="PANTHER" id="PTHR22876:SF5">
    <property type="entry name" value="CHROMOSOME 9 OPEN READING FRAME 85"/>
    <property type="match status" value="1"/>
</dbReference>
<keyword evidence="3" id="KW-1185">Reference proteome</keyword>
<dbReference type="InterPro" id="IPR019351">
    <property type="entry name" value="DUF2039"/>
</dbReference>
<comment type="caution">
    <text evidence="2">The sequence shown here is derived from an EMBL/GenBank/DDBJ whole genome shotgun (WGS) entry which is preliminary data.</text>
</comment>
<gene>
    <name evidence="2" type="ORF">KP79_PYT15613</name>
</gene>
<dbReference type="AlphaFoldDB" id="A0A210QG09"/>